<evidence type="ECO:0000313" key="2">
    <source>
        <dbReference type="Proteomes" id="UP000033531"/>
    </source>
</evidence>
<dbReference type="OrthoDB" id="361390at2"/>
<proteinExistence type="predicted"/>
<dbReference type="EMBL" id="JXLI01000019">
    <property type="protein sequence ID" value="KJY54726.1"/>
    <property type="molecule type" value="Genomic_DNA"/>
</dbReference>
<dbReference type="PATRIC" id="fig|1218507.3.peg.50"/>
<comment type="caution">
    <text evidence="1">The sequence shown here is derived from an EMBL/GenBank/DDBJ whole genome shotgun (WGS) entry which is preliminary data.</text>
</comment>
<accession>A0A0F4LAW9</accession>
<name>A0A0F4LAW9_9LACO</name>
<protein>
    <submittedName>
        <fullName evidence="1">Uncharacterized protein</fullName>
    </submittedName>
</protein>
<geneLocation type="plasmid" evidence="1">
    <name>pHma8p1</name>
</geneLocation>
<gene>
    <name evidence="1" type="ORF">JF74_19040</name>
</gene>
<evidence type="ECO:0000313" key="1">
    <source>
        <dbReference type="EMBL" id="KJY54726.1"/>
    </source>
</evidence>
<dbReference type="AlphaFoldDB" id="A0A0F4LAW9"/>
<keyword evidence="1" id="KW-0614">Plasmid</keyword>
<dbReference type="HOGENOM" id="CLU_176906_0_0_9"/>
<reference evidence="1 2" key="1">
    <citation type="submission" date="2015-01" db="EMBL/GenBank/DDBJ databases">
        <title>Comparative genomics of the lactic acid bacteria isolated from the honey bee gut.</title>
        <authorList>
            <person name="Ellegaard K.M."/>
            <person name="Tamarit D."/>
            <person name="Javelind E."/>
            <person name="Olofsson T."/>
            <person name="Andersson S.G."/>
            <person name="Vasquez A."/>
        </authorList>
    </citation>
    <scope>NUCLEOTIDE SEQUENCE [LARGE SCALE GENOMIC DNA]</scope>
    <source>
        <strain evidence="1 2">Hma8</strain>
        <plasmid evidence="1">pHma8p1</plasmid>
    </source>
</reference>
<dbReference type="Proteomes" id="UP000033531">
    <property type="component" value="Unassembled WGS sequence"/>
</dbReference>
<organism evidence="1 2">
    <name type="scientific">Lactobacillus melliventris</name>
    <dbReference type="NCBI Taxonomy" id="1218507"/>
    <lineage>
        <taxon>Bacteria</taxon>
        <taxon>Bacillati</taxon>
        <taxon>Bacillota</taxon>
        <taxon>Bacilli</taxon>
        <taxon>Lactobacillales</taxon>
        <taxon>Lactobacillaceae</taxon>
        <taxon>Lactobacillus</taxon>
    </lineage>
</organism>
<sequence length="79" mass="9129">MQVINNYNAHTDSKKRITLRKSKYDYYHVKEYDNGCLVLEPRELVKPKNISDKALKVMDESVANLKKGRVSAPVDLSDF</sequence>
<dbReference type="RefSeq" id="WP_046325825.1">
    <property type="nucleotide sequence ID" value="NZ_JBHTMT010000007.1"/>
</dbReference>